<reference evidence="3" key="2">
    <citation type="submission" date="2015-01" db="EMBL/GenBank/DDBJ databases">
        <title>Evolutionary Origins and Diversification of the Mycorrhizal Mutualists.</title>
        <authorList>
            <consortium name="DOE Joint Genome Institute"/>
            <consortium name="Mycorrhizal Genomics Consortium"/>
            <person name="Kohler A."/>
            <person name="Kuo A."/>
            <person name="Nagy L.G."/>
            <person name="Floudas D."/>
            <person name="Copeland A."/>
            <person name="Barry K.W."/>
            <person name="Cichocki N."/>
            <person name="Veneault-Fourrey C."/>
            <person name="LaButti K."/>
            <person name="Lindquist E.A."/>
            <person name="Lipzen A."/>
            <person name="Lundell T."/>
            <person name="Morin E."/>
            <person name="Murat C."/>
            <person name="Riley R."/>
            <person name="Ohm R."/>
            <person name="Sun H."/>
            <person name="Tunlid A."/>
            <person name="Henrissat B."/>
            <person name="Grigoriev I.V."/>
            <person name="Hibbett D.S."/>
            <person name="Martin F."/>
        </authorList>
    </citation>
    <scope>NUCLEOTIDE SEQUENCE [LARGE SCALE GENOMIC DNA]</scope>
    <source>
        <strain evidence="3">UH-Slu-Lm8-n1</strain>
    </source>
</reference>
<gene>
    <name evidence="2" type="ORF">CY34DRAFT_646490</name>
</gene>
<proteinExistence type="predicted"/>
<dbReference type="OrthoDB" id="10027144at2759"/>
<dbReference type="Proteomes" id="UP000054485">
    <property type="component" value="Unassembled WGS sequence"/>
</dbReference>
<sequence length="174" mass="18942">MSDPNSALAHDKPEHDLQDHLPIERAQRDHNGIPWMVNKNGRQHSTHYVALLPITLVNTSHTIIFQTLDSGAQTLCALSLLIVLLFFKVDILPKDGATNGHAIGTNGTTIPLPGGGEEEVMVPITITGPRPLALEAQGMLNEIIAFQTAHLTQKGLRHSGSHPTFRSYLSQPLN</sequence>
<dbReference type="STRING" id="930992.A0A0C9ZA56"/>
<accession>A0A0C9ZA56</accession>
<name>A0A0C9ZA56_9AGAM</name>
<evidence type="ECO:0000256" key="1">
    <source>
        <dbReference type="SAM" id="MobiDB-lite"/>
    </source>
</evidence>
<feature type="compositionally biased region" description="Basic and acidic residues" evidence="1">
    <location>
        <begin position="9"/>
        <end position="20"/>
    </location>
</feature>
<organism evidence="2 3">
    <name type="scientific">Suillus luteus UH-Slu-Lm8-n1</name>
    <dbReference type="NCBI Taxonomy" id="930992"/>
    <lineage>
        <taxon>Eukaryota</taxon>
        <taxon>Fungi</taxon>
        <taxon>Dikarya</taxon>
        <taxon>Basidiomycota</taxon>
        <taxon>Agaricomycotina</taxon>
        <taxon>Agaricomycetes</taxon>
        <taxon>Agaricomycetidae</taxon>
        <taxon>Boletales</taxon>
        <taxon>Suillineae</taxon>
        <taxon>Suillaceae</taxon>
        <taxon>Suillus</taxon>
    </lineage>
</organism>
<dbReference type="EMBL" id="KN835762">
    <property type="protein sequence ID" value="KIK34385.1"/>
    <property type="molecule type" value="Genomic_DNA"/>
</dbReference>
<dbReference type="InParanoid" id="A0A0C9ZA56"/>
<keyword evidence="3" id="KW-1185">Reference proteome</keyword>
<evidence type="ECO:0000313" key="3">
    <source>
        <dbReference type="Proteomes" id="UP000054485"/>
    </source>
</evidence>
<dbReference type="AlphaFoldDB" id="A0A0C9ZA56"/>
<protein>
    <submittedName>
        <fullName evidence="2">Uncharacterized protein</fullName>
    </submittedName>
</protein>
<reference evidence="2 3" key="1">
    <citation type="submission" date="2014-04" db="EMBL/GenBank/DDBJ databases">
        <authorList>
            <consortium name="DOE Joint Genome Institute"/>
            <person name="Kuo A."/>
            <person name="Ruytinx J."/>
            <person name="Rineau F."/>
            <person name="Colpaert J."/>
            <person name="Kohler A."/>
            <person name="Nagy L.G."/>
            <person name="Floudas D."/>
            <person name="Copeland A."/>
            <person name="Barry K.W."/>
            <person name="Cichocki N."/>
            <person name="Veneault-Fourrey C."/>
            <person name="LaButti K."/>
            <person name="Lindquist E.A."/>
            <person name="Lipzen A."/>
            <person name="Lundell T."/>
            <person name="Morin E."/>
            <person name="Murat C."/>
            <person name="Sun H."/>
            <person name="Tunlid A."/>
            <person name="Henrissat B."/>
            <person name="Grigoriev I.V."/>
            <person name="Hibbett D.S."/>
            <person name="Martin F."/>
            <person name="Nordberg H.P."/>
            <person name="Cantor M.N."/>
            <person name="Hua S.X."/>
        </authorList>
    </citation>
    <scope>NUCLEOTIDE SEQUENCE [LARGE SCALE GENOMIC DNA]</scope>
    <source>
        <strain evidence="2 3">UH-Slu-Lm8-n1</strain>
    </source>
</reference>
<feature type="region of interest" description="Disordered" evidence="1">
    <location>
        <begin position="1"/>
        <end position="20"/>
    </location>
</feature>
<evidence type="ECO:0000313" key="2">
    <source>
        <dbReference type="EMBL" id="KIK34385.1"/>
    </source>
</evidence>
<dbReference type="HOGENOM" id="CLU_1541124_0_0_1"/>